<dbReference type="InterPro" id="IPR000836">
    <property type="entry name" value="PRTase_dom"/>
</dbReference>
<dbReference type="PANTHER" id="PTHR19278:SF9">
    <property type="entry name" value="URIDINE 5'-MONOPHOSPHATE SYNTHASE"/>
    <property type="match status" value="1"/>
</dbReference>
<evidence type="ECO:0000256" key="2">
    <source>
        <dbReference type="ARBA" id="ARBA00011971"/>
    </source>
</evidence>
<comment type="catalytic activity">
    <reaction evidence="6">
        <text>orotidine 5'-phosphate + diphosphate = orotate + 5-phospho-alpha-D-ribose 1-diphosphate</text>
        <dbReference type="Rhea" id="RHEA:10380"/>
        <dbReference type="ChEBI" id="CHEBI:30839"/>
        <dbReference type="ChEBI" id="CHEBI:33019"/>
        <dbReference type="ChEBI" id="CHEBI:57538"/>
        <dbReference type="ChEBI" id="CHEBI:58017"/>
        <dbReference type="EC" id="2.4.2.10"/>
    </reaction>
</comment>
<dbReference type="EMBL" id="LZSO01000048">
    <property type="protein sequence ID" value="OBB22911.1"/>
    <property type="molecule type" value="Genomic_DNA"/>
</dbReference>
<dbReference type="GO" id="GO:0004588">
    <property type="term" value="F:orotate phosphoribosyltransferase activity"/>
    <property type="evidence" value="ECO:0007669"/>
    <property type="project" value="UniProtKB-UniRule"/>
</dbReference>
<evidence type="ECO:0000313" key="8">
    <source>
        <dbReference type="Proteomes" id="UP000093902"/>
    </source>
</evidence>
<comment type="pathway">
    <text evidence="1 6">Pyrimidine metabolism; UMP biosynthesis via de novo pathway; UMP from orotate: step 1/2.</text>
</comment>
<dbReference type="SUPFAM" id="SSF53271">
    <property type="entry name" value="PRTase-like"/>
    <property type="match status" value="1"/>
</dbReference>
<dbReference type="OrthoDB" id="9779060at2"/>
<dbReference type="AlphaFoldDB" id="A0A1A0QL90"/>
<dbReference type="Gene3D" id="3.40.50.2020">
    <property type="match status" value="1"/>
</dbReference>
<dbReference type="PANTHER" id="PTHR19278">
    <property type="entry name" value="OROTATE PHOSPHORIBOSYLTRANSFERASE"/>
    <property type="match status" value="1"/>
</dbReference>
<dbReference type="GO" id="GO:0019856">
    <property type="term" value="P:pyrimidine nucleobase biosynthetic process"/>
    <property type="evidence" value="ECO:0007669"/>
    <property type="project" value="TreeGrafter"/>
</dbReference>
<feature type="binding site" evidence="6">
    <location>
        <position position="118"/>
    </location>
    <ligand>
        <name>orotate</name>
        <dbReference type="ChEBI" id="CHEBI:30839"/>
    </ligand>
</feature>
<comment type="subunit">
    <text evidence="6">Homodimer.</text>
</comment>
<dbReference type="HAMAP" id="MF_01208">
    <property type="entry name" value="PyrE"/>
    <property type="match status" value="1"/>
</dbReference>
<feature type="binding site" description="in other chain" evidence="6">
    <location>
        <position position="23"/>
    </location>
    <ligand>
        <name>5-phospho-alpha-D-ribose 1-diphosphate</name>
        <dbReference type="ChEBI" id="CHEBI:58017"/>
        <note>ligand shared between dimeric partners</note>
    </ligand>
</feature>
<comment type="caution">
    <text evidence="7">The sequence shown here is derived from an EMBL/GenBank/DDBJ whole genome shotgun (WGS) entry which is preliminary data.</text>
</comment>
<keyword evidence="6" id="KW-0460">Magnesium</keyword>
<dbReference type="InterPro" id="IPR023031">
    <property type="entry name" value="OPRT"/>
</dbReference>
<comment type="cofactor">
    <cofactor evidence="6">
        <name>Mg(2+)</name>
        <dbReference type="ChEBI" id="CHEBI:18420"/>
    </cofactor>
</comment>
<dbReference type="Proteomes" id="UP000093902">
    <property type="component" value="Unassembled WGS sequence"/>
</dbReference>
<proteinExistence type="inferred from homology"/>
<sequence>MDRQLLASDVDRVCRLRGQFQLRSGEISHEYFDKYLFETDPRLLRRVCEAMVPLIPADTNLLGGLELGGVPLATVLSQLTDIPTLFVRKAAKTYGTCRLAEGADTAGRTITLIEDVITTGGAVRDAAQAIRSEHGSVSTVICAINRSADPTTVLRDVGLTVRAVLTKDDLDAVRPSTAD</sequence>
<accession>A0A1A0QL90</accession>
<feature type="binding site" evidence="6">
    <location>
        <position position="146"/>
    </location>
    <ligand>
        <name>orotate</name>
        <dbReference type="ChEBI" id="CHEBI:30839"/>
    </ligand>
</feature>
<dbReference type="InterPro" id="IPR029057">
    <property type="entry name" value="PRTase-like"/>
</dbReference>
<keyword evidence="3 6" id="KW-0328">Glycosyltransferase</keyword>
<comment type="caution">
    <text evidence="6">Lacks conserved residue(s) required for the propagation of feature annotation.</text>
</comment>
<evidence type="ECO:0000256" key="5">
    <source>
        <dbReference type="ARBA" id="ARBA00022975"/>
    </source>
</evidence>
<feature type="binding site" description="in other chain" evidence="6">
    <location>
        <position position="89"/>
    </location>
    <ligand>
        <name>5-phospho-alpha-D-ribose 1-diphosphate</name>
        <dbReference type="ChEBI" id="CHEBI:58017"/>
        <note>ligand shared between dimeric partners</note>
    </ligand>
</feature>
<evidence type="ECO:0000313" key="7">
    <source>
        <dbReference type="EMBL" id="OBB22911.1"/>
    </source>
</evidence>
<evidence type="ECO:0000256" key="3">
    <source>
        <dbReference type="ARBA" id="ARBA00022676"/>
    </source>
</evidence>
<protein>
    <recommendedName>
        <fullName evidence="2 6">Orotate phosphoribosyltransferase</fullName>
        <shortName evidence="6">OPRT</shortName>
        <shortName evidence="6">OPRTase</shortName>
        <ecNumber evidence="2 6">2.4.2.10</ecNumber>
    </recommendedName>
</protein>
<gene>
    <name evidence="6" type="primary">pyrE</name>
    <name evidence="7" type="ORF">A5792_04855</name>
</gene>
<dbReference type="CDD" id="cd06223">
    <property type="entry name" value="PRTases_typeI"/>
    <property type="match status" value="1"/>
</dbReference>
<keyword evidence="5 6" id="KW-0665">Pyrimidine biosynthesis</keyword>
<feature type="binding site" evidence="6">
    <location>
        <position position="88"/>
    </location>
    <ligand>
        <name>5-phospho-alpha-D-ribose 1-diphosphate</name>
        <dbReference type="ChEBI" id="CHEBI:58017"/>
        <note>ligand shared between dimeric partners</note>
    </ligand>
</feature>
<feature type="binding site" evidence="6">
    <location>
        <position position="92"/>
    </location>
    <ligand>
        <name>5-phospho-alpha-D-ribose 1-diphosphate</name>
        <dbReference type="ChEBI" id="CHEBI:58017"/>
        <note>ligand shared between dimeric partners</note>
    </ligand>
</feature>
<organism evidence="7 8">
    <name type="scientific">Mycolicibacterium peregrinum</name>
    <name type="common">Mycobacterium peregrinum</name>
    <dbReference type="NCBI Taxonomy" id="43304"/>
    <lineage>
        <taxon>Bacteria</taxon>
        <taxon>Bacillati</taxon>
        <taxon>Actinomycetota</taxon>
        <taxon>Actinomycetes</taxon>
        <taxon>Mycobacteriales</taxon>
        <taxon>Mycobacteriaceae</taxon>
        <taxon>Mycolicibacterium</taxon>
    </lineage>
</organism>
<feature type="binding site" description="in other chain" evidence="6">
    <location>
        <begin position="114"/>
        <end position="122"/>
    </location>
    <ligand>
        <name>5-phospho-alpha-D-ribose 1-diphosphate</name>
        <dbReference type="ChEBI" id="CHEBI:58017"/>
        <note>ligand shared between dimeric partners</note>
    </ligand>
</feature>
<reference evidence="8" key="1">
    <citation type="submission" date="2016-06" db="EMBL/GenBank/DDBJ databases">
        <authorList>
            <person name="Sutton G."/>
            <person name="Brinkac L."/>
            <person name="Sanka R."/>
            <person name="Adams M."/>
            <person name="Lau E."/>
            <person name="Mehaffy C."/>
            <person name="Tameris M."/>
            <person name="Hatherill M."/>
            <person name="Hanekom W."/>
            <person name="Mahomed H."/>
            <person name="Mcshane H."/>
        </authorList>
    </citation>
    <scope>NUCLEOTIDE SEQUENCE [LARGE SCALE GENOMIC DNA]</scope>
    <source>
        <strain evidence="8">852002-51209_SCH5440388</strain>
    </source>
</reference>
<evidence type="ECO:0000256" key="4">
    <source>
        <dbReference type="ARBA" id="ARBA00022679"/>
    </source>
</evidence>
<name>A0A1A0QL90_MYCPR</name>
<evidence type="ECO:0000256" key="1">
    <source>
        <dbReference type="ARBA" id="ARBA00004889"/>
    </source>
</evidence>
<dbReference type="UniPathway" id="UPA00070">
    <property type="reaction ID" value="UER00119"/>
</dbReference>
<dbReference type="EC" id="2.4.2.10" evidence="2 6"/>
<comment type="function">
    <text evidence="6">Catalyzes the transfer of a ribosyl phosphate group from 5-phosphoribose 1-diphosphate to orotate, leading to the formation of orotidine monophosphate (OMP).</text>
</comment>
<keyword evidence="4 6" id="KW-0808">Transferase</keyword>
<evidence type="ECO:0000256" key="6">
    <source>
        <dbReference type="HAMAP-Rule" id="MF_01208"/>
    </source>
</evidence>
<dbReference type="GO" id="GO:0000287">
    <property type="term" value="F:magnesium ion binding"/>
    <property type="evidence" value="ECO:0007669"/>
    <property type="project" value="UniProtKB-UniRule"/>
</dbReference>
<dbReference type="GO" id="GO:0044205">
    <property type="term" value="P:'de novo' UMP biosynthetic process"/>
    <property type="evidence" value="ECO:0007669"/>
    <property type="project" value="UniProtKB-UniRule"/>
</dbReference>
<comment type="similarity">
    <text evidence="6">Belongs to the purine/pyrimidine phosphoribosyltransferase family. PyrE subfamily.</text>
</comment>